<sequence>MPQMTLAILFLIFTSIAFAEDEAEQLPPLDPAYEGIHGMVLMNKNSTIFASHMPLFQKPHDYQIVYKLSVKDVNLAQLVKHNELVTIKPEKFNLQRMIRGEKLVLKADVYTGHFERDGDLVYEGMMIELDEQLFVRPLTELSAASNIQEYSAVPYNSKSGRLYIHHIQQAPSYDHILHVDIEASCPTKFATSSSVAKENEILYKLINCGTMKPLYYETQDFAGRAGH</sequence>
<dbReference type="EMBL" id="QUOU01000001">
    <property type="protein sequence ID" value="REL27651.1"/>
    <property type="molecule type" value="Genomic_DNA"/>
</dbReference>
<accession>A0A3E0TSM6</accession>
<gene>
    <name evidence="2" type="ORF">DXX93_14530</name>
</gene>
<protein>
    <submittedName>
        <fullName evidence="2">Uncharacterized protein</fullName>
    </submittedName>
</protein>
<evidence type="ECO:0000313" key="2">
    <source>
        <dbReference type="EMBL" id="REL27651.1"/>
    </source>
</evidence>
<evidence type="ECO:0000256" key="1">
    <source>
        <dbReference type="SAM" id="SignalP"/>
    </source>
</evidence>
<comment type="caution">
    <text evidence="2">The sequence shown here is derived from an EMBL/GenBank/DDBJ whole genome shotgun (WGS) entry which is preliminary data.</text>
</comment>
<organism evidence="2 3">
    <name type="scientific">Thalassotalea euphylliae</name>
    <dbReference type="NCBI Taxonomy" id="1655234"/>
    <lineage>
        <taxon>Bacteria</taxon>
        <taxon>Pseudomonadati</taxon>
        <taxon>Pseudomonadota</taxon>
        <taxon>Gammaproteobacteria</taxon>
        <taxon>Alteromonadales</taxon>
        <taxon>Colwelliaceae</taxon>
        <taxon>Thalassotalea</taxon>
    </lineage>
</organism>
<dbReference type="OrthoDB" id="5770735at2"/>
<proteinExistence type="predicted"/>
<name>A0A3E0TSM6_9GAMM</name>
<keyword evidence="1" id="KW-0732">Signal</keyword>
<dbReference type="AlphaFoldDB" id="A0A3E0TSM6"/>
<evidence type="ECO:0000313" key="3">
    <source>
        <dbReference type="Proteomes" id="UP000256478"/>
    </source>
</evidence>
<feature type="chain" id="PRO_5017800145" evidence="1">
    <location>
        <begin position="20"/>
        <end position="227"/>
    </location>
</feature>
<reference evidence="2 3" key="1">
    <citation type="submission" date="2018-08" db="EMBL/GenBank/DDBJ databases">
        <title>Thalassotalea euphylliae genome.</title>
        <authorList>
            <person name="Summers S."/>
            <person name="Rice S.A."/>
            <person name="Freckelton M.L."/>
            <person name="Nedved B.T."/>
            <person name="Hadfield M.G."/>
        </authorList>
    </citation>
    <scope>NUCLEOTIDE SEQUENCE [LARGE SCALE GENOMIC DNA]</scope>
    <source>
        <strain evidence="2 3">H1</strain>
    </source>
</reference>
<dbReference type="RefSeq" id="WP_116008722.1">
    <property type="nucleotide sequence ID" value="NZ_QUOU01000001.1"/>
</dbReference>
<dbReference type="Proteomes" id="UP000256478">
    <property type="component" value="Unassembled WGS sequence"/>
</dbReference>
<feature type="signal peptide" evidence="1">
    <location>
        <begin position="1"/>
        <end position="19"/>
    </location>
</feature>